<dbReference type="AlphaFoldDB" id="A0A2K2FX10"/>
<name>A0A2K2FX10_9SPHN</name>
<dbReference type="Pfam" id="PF16220">
    <property type="entry name" value="DUF4880"/>
    <property type="match status" value="1"/>
</dbReference>
<dbReference type="InterPro" id="IPR006860">
    <property type="entry name" value="FecR"/>
</dbReference>
<evidence type="ECO:0000313" key="4">
    <source>
        <dbReference type="Proteomes" id="UP000236327"/>
    </source>
</evidence>
<dbReference type="Pfam" id="PF04773">
    <property type="entry name" value="FecR"/>
    <property type="match status" value="1"/>
</dbReference>
<dbReference type="InterPro" id="IPR032623">
    <property type="entry name" value="FecR_N"/>
</dbReference>
<reference evidence="3 4" key="1">
    <citation type="submission" date="2016-05" db="EMBL/GenBank/DDBJ databases">
        <title>Complete genome sequence of Novosphingobium guangzhouense SA925(T).</title>
        <authorList>
            <person name="Sha S."/>
        </authorList>
    </citation>
    <scope>NUCLEOTIDE SEQUENCE [LARGE SCALE GENOMIC DNA]</scope>
    <source>
        <strain evidence="3 4">SA925</strain>
    </source>
</reference>
<protein>
    <recommendedName>
        <fullName evidence="5">Iron dicitrate transport regulator FecR</fullName>
    </recommendedName>
</protein>
<feature type="domain" description="FecR protein" evidence="1">
    <location>
        <begin position="135"/>
        <end position="227"/>
    </location>
</feature>
<evidence type="ECO:0008006" key="5">
    <source>
        <dbReference type="Google" id="ProtNLM"/>
    </source>
</evidence>
<sequence>MPHGREGQDVSGKARTTQEQASDWLVLLHDAPEDKQVQEGFEAWLDAEPQNALAWVDAIDAFDAIGAVGSEMEAHWGNANAAPVRQSKGIPPSRRGRGWVRRSLPSRRAQILGGPIAAALALWFAPAAMLHVRSDYTTAAGELRTLQLADGSVVRMGPGSAIAVDYGKDARRVRLLAGEAWFDVTHDPSAPFTVDAGEISTVVLGTSFDVRRSGGATAVSLKRGRVRVVNHGTASPSSRELMPGQWARVGADHAFEVGQGNPELFGAWQAGTLVARDRPIAEVIEELRPWYDGRILLLNSGLGDRRVDGVYNARKPRNALDALVSDAGGRVRQITPWLIIIS</sequence>
<evidence type="ECO:0000259" key="1">
    <source>
        <dbReference type="Pfam" id="PF04773"/>
    </source>
</evidence>
<dbReference type="PIRSF" id="PIRSF018266">
    <property type="entry name" value="FecR"/>
    <property type="match status" value="1"/>
</dbReference>
<feature type="domain" description="FecR N-terminal" evidence="2">
    <location>
        <begin position="19"/>
        <end position="57"/>
    </location>
</feature>
<dbReference type="GO" id="GO:0016989">
    <property type="term" value="F:sigma factor antagonist activity"/>
    <property type="evidence" value="ECO:0007669"/>
    <property type="project" value="TreeGrafter"/>
</dbReference>
<proteinExistence type="predicted"/>
<organism evidence="3 4">
    <name type="scientific">Novosphingobium guangzhouense</name>
    <dbReference type="NCBI Taxonomy" id="1850347"/>
    <lineage>
        <taxon>Bacteria</taxon>
        <taxon>Pseudomonadati</taxon>
        <taxon>Pseudomonadota</taxon>
        <taxon>Alphaproteobacteria</taxon>
        <taxon>Sphingomonadales</taxon>
        <taxon>Sphingomonadaceae</taxon>
        <taxon>Novosphingobium</taxon>
    </lineage>
</organism>
<comment type="caution">
    <text evidence="3">The sequence shown here is derived from an EMBL/GenBank/DDBJ whole genome shotgun (WGS) entry which is preliminary data.</text>
</comment>
<keyword evidence="4" id="KW-1185">Reference proteome</keyword>
<evidence type="ECO:0000259" key="2">
    <source>
        <dbReference type="Pfam" id="PF16220"/>
    </source>
</evidence>
<dbReference type="Gene3D" id="2.60.120.1440">
    <property type="match status" value="1"/>
</dbReference>
<dbReference type="PANTHER" id="PTHR30273">
    <property type="entry name" value="PERIPLASMIC SIGNAL SENSOR AND SIGMA FACTOR ACTIVATOR FECR-RELATED"/>
    <property type="match status" value="1"/>
</dbReference>
<dbReference type="Proteomes" id="UP000236327">
    <property type="component" value="Unassembled WGS sequence"/>
</dbReference>
<gene>
    <name evidence="3" type="ORF">A8V01_06060</name>
</gene>
<accession>A0A2K2FX10</accession>
<dbReference type="PANTHER" id="PTHR30273:SF2">
    <property type="entry name" value="PROTEIN FECR"/>
    <property type="match status" value="1"/>
</dbReference>
<evidence type="ECO:0000313" key="3">
    <source>
        <dbReference type="EMBL" id="PNU03300.1"/>
    </source>
</evidence>
<dbReference type="InterPro" id="IPR012373">
    <property type="entry name" value="Ferrdict_sens_TM"/>
</dbReference>
<dbReference type="EMBL" id="LYMM01000051">
    <property type="protein sequence ID" value="PNU03300.1"/>
    <property type="molecule type" value="Genomic_DNA"/>
</dbReference>